<proteinExistence type="predicted"/>
<evidence type="ECO:0000256" key="1">
    <source>
        <dbReference type="SAM" id="MobiDB-lite"/>
    </source>
</evidence>
<organism evidence="2 3">
    <name type="scientific">Magallana gigas</name>
    <name type="common">Pacific oyster</name>
    <name type="synonym">Crassostrea gigas</name>
    <dbReference type="NCBI Taxonomy" id="29159"/>
    <lineage>
        <taxon>Eukaryota</taxon>
        <taxon>Metazoa</taxon>
        <taxon>Spiralia</taxon>
        <taxon>Lophotrochozoa</taxon>
        <taxon>Mollusca</taxon>
        <taxon>Bivalvia</taxon>
        <taxon>Autobranchia</taxon>
        <taxon>Pteriomorphia</taxon>
        <taxon>Ostreida</taxon>
        <taxon>Ostreoidea</taxon>
        <taxon>Ostreidae</taxon>
        <taxon>Magallana</taxon>
    </lineage>
</organism>
<feature type="compositionally biased region" description="Basic and acidic residues" evidence="1">
    <location>
        <begin position="112"/>
        <end position="123"/>
    </location>
</feature>
<feature type="compositionally biased region" description="Polar residues" evidence="1">
    <location>
        <begin position="299"/>
        <end position="310"/>
    </location>
</feature>
<feature type="region of interest" description="Disordered" evidence="1">
    <location>
        <begin position="166"/>
        <end position="570"/>
    </location>
</feature>
<reference evidence="2" key="1">
    <citation type="submission" date="2022-08" db="UniProtKB">
        <authorList>
            <consortium name="EnsemblMetazoa"/>
        </authorList>
    </citation>
    <scope>IDENTIFICATION</scope>
    <source>
        <strain evidence="2">05x7-T-G4-1.051#20</strain>
    </source>
</reference>
<feature type="compositionally biased region" description="Polar residues" evidence="1">
    <location>
        <begin position="166"/>
        <end position="184"/>
    </location>
</feature>
<feature type="compositionally biased region" description="Acidic residues" evidence="1">
    <location>
        <begin position="134"/>
        <end position="147"/>
    </location>
</feature>
<feature type="compositionally biased region" description="Acidic residues" evidence="1">
    <location>
        <begin position="390"/>
        <end position="400"/>
    </location>
</feature>
<sequence>MCLDDVEPLSDLDSSLLNHGINEEAEVDLTKPQISHKSEKSKMQVSKLPQRVPKKEKAMMNMTESSESCENVKEAGSGIGHKNSRTEKIGKEKEEEDSGDRRKTFVKPGGQAKEDIVKNDRRGTFVVPPNPVVDEADGREELEPMEDVDQTRYFNTDMEMTEVFNFTQQISTESINRSNESSRPGSAKGEKGTEQKGTESRPGSGKSEKRTEPTDQDKKTNTKEESLQKKEESSKKSLMKTKESSGKPDLDLLKSKLEKIKSTDSTRLSKGSKDVSDGKSEKSNERRDSDDGHGKVKLSKSTSEVITSIAKTPGKPRNVFDFGDRTPTVTLDLKSLNDDSESADKEHQKGIESKKGEKIKTKGSPAVVKEPSRQSRRSRSKPRTYREVSSDEEEMEEEDGDVKGQQRSKSRRRFSSGEEVEKSGRRTRSQSRGRKKDEKKDEEEEDKDYEPAIAKKQRQSRGRSRTRRNDDEDEEVKVTKERASRSRTRKAVEQQQNDGEGKSEDLEEVKIVRKTRSRSRARSVKSRAEVMEDEDEAPQEKMSEKCPDQNQKETEIAVSDDNVRRSSKPFLESLRKSTDVSDKVDKEQAKAFLASLVNNKEKDKEPVTSNKHAEVLVPSSSEEEMEEKAMEDGQRISVNESLVEDVQDTSEQVSCAPVLPEKKMKRNERRWKVINAPKERWKMQKK</sequence>
<dbReference type="Proteomes" id="UP000005408">
    <property type="component" value="Unassembled WGS sequence"/>
</dbReference>
<feature type="region of interest" description="Disordered" evidence="1">
    <location>
        <begin position="601"/>
        <end position="636"/>
    </location>
</feature>
<protein>
    <submittedName>
        <fullName evidence="2">Uncharacterized protein</fullName>
    </submittedName>
</protein>
<feature type="compositionally biased region" description="Basic residues" evidence="1">
    <location>
        <begin position="425"/>
        <end position="434"/>
    </location>
</feature>
<feature type="compositionally biased region" description="Basic and acidic residues" evidence="1">
    <location>
        <begin position="415"/>
        <end position="424"/>
    </location>
</feature>
<dbReference type="EnsemblMetazoa" id="G31543.1">
    <property type="protein sequence ID" value="G31543.1:cds"/>
    <property type="gene ID" value="G31543"/>
</dbReference>
<dbReference type="AlphaFoldDB" id="A0A8W8M8H2"/>
<evidence type="ECO:0000313" key="2">
    <source>
        <dbReference type="EnsemblMetazoa" id="G31543.1:cds"/>
    </source>
</evidence>
<feature type="compositionally biased region" description="Basic residues" evidence="1">
    <location>
        <begin position="512"/>
        <end position="525"/>
    </location>
</feature>
<feature type="compositionally biased region" description="Basic and acidic residues" evidence="1">
    <location>
        <begin position="188"/>
        <end position="199"/>
    </location>
</feature>
<feature type="compositionally biased region" description="Basic and acidic residues" evidence="1">
    <location>
        <begin position="342"/>
        <end position="360"/>
    </location>
</feature>
<evidence type="ECO:0000313" key="3">
    <source>
        <dbReference type="Proteomes" id="UP000005408"/>
    </source>
</evidence>
<feature type="compositionally biased region" description="Basic and acidic residues" evidence="1">
    <location>
        <begin position="84"/>
        <end position="103"/>
    </location>
</feature>
<feature type="compositionally biased region" description="Basic and acidic residues" evidence="1">
    <location>
        <begin position="206"/>
        <end position="264"/>
    </location>
</feature>
<name>A0A8W8M8H2_MAGGI</name>
<keyword evidence="3" id="KW-1185">Reference proteome</keyword>
<feature type="compositionally biased region" description="Basic and acidic residues" evidence="1">
    <location>
        <begin position="271"/>
        <end position="294"/>
    </location>
</feature>
<feature type="region of interest" description="Disordered" evidence="1">
    <location>
        <begin position="22"/>
        <end position="147"/>
    </location>
</feature>
<feature type="compositionally biased region" description="Basic residues" evidence="1">
    <location>
        <begin position="374"/>
        <end position="383"/>
    </location>
</feature>
<feature type="compositionally biased region" description="Basic and acidic residues" evidence="1">
    <location>
        <begin position="499"/>
        <end position="511"/>
    </location>
</feature>
<feature type="compositionally biased region" description="Basic residues" evidence="1">
    <location>
        <begin position="455"/>
        <end position="466"/>
    </location>
</feature>
<accession>A0A8W8M8H2</accession>
<feature type="compositionally biased region" description="Basic and acidic residues" evidence="1">
    <location>
        <begin position="601"/>
        <end position="614"/>
    </location>
</feature>
<feature type="compositionally biased region" description="Basic and acidic residues" evidence="1">
    <location>
        <begin position="538"/>
        <end position="555"/>
    </location>
</feature>